<dbReference type="AlphaFoldDB" id="A0A4D9EE30"/>
<organism evidence="1 2">
    <name type="scientific">Platysternon megacephalum</name>
    <name type="common">big-headed turtle</name>
    <dbReference type="NCBI Taxonomy" id="55544"/>
    <lineage>
        <taxon>Eukaryota</taxon>
        <taxon>Metazoa</taxon>
        <taxon>Chordata</taxon>
        <taxon>Craniata</taxon>
        <taxon>Vertebrata</taxon>
        <taxon>Euteleostomi</taxon>
        <taxon>Archelosauria</taxon>
        <taxon>Testudinata</taxon>
        <taxon>Testudines</taxon>
        <taxon>Cryptodira</taxon>
        <taxon>Durocryptodira</taxon>
        <taxon>Testudinoidea</taxon>
        <taxon>Platysternidae</taxon>
        <taxon>Platysternon</taxon>
    </lineage>
</organism>
<evidence type="ECO:0000313" key="2">
    <source>
        <dbReference type="Proteomes" id="UP000297703"/>
    </source>
</evidence>
<sequence length="87" mass="9421">MAAFYGHFDSRGPKSLLEEICTAPWKCTKFGARGSREAVTQIPYLDDTAGLSRRKSLLPGAAVLHLSSPARVSQQIQALSPLYDLAS</sequence>
<accession>A0A4D9EE30</accession>
<comment type="caution">
    <text evidence="1">The sequence shown here is derived from an EMBL/GenBank/DDBJ whole genome shotgun (WGS) entry which is preliminary data.</text>
</comment>
<reference evidence="1 2" key="2">
    <citation type="submission" date="2019-04" db="EMBL/GenBank/DDBJ databases">
        <title>The genome sequence of big-headed turtle.</title>
        <authorList>
            <person name="Gong S."/>
        </authorList>
    </citation>
    <scope>NUCLEOTIDE SEQUENCE [LARGE SCALE GENOMIC DNA]</scope>
    <source>
        <strain evidence="1">DO16091913</strain>
        <tissue evidence="1">Muscle</tissue>
    </source>
</reference>
<keyword evidence="2" id="KW-1185">Reference proteome</keyword>
<dbReference type="EMBL" id="QXTE01000095">
    <property type="protein sequence ID" value="TFK06765.1"/>
    <property type="molecule type" value="Genomic_DNA"/>
</dbReference>
<dbReference type="Proteomes" id="UP000297703">
    <property type="component" value="Unassembled WGS sequence"/>
</dbReference>
<name>A0A4D9EE30_9SAUR</name>
<proteinExistence type="predicted"/>
<gene>
    <name evidence="1" type="ORF">DR999_PMT10670</name>
</gene>
<protein>
    <submittedName>
        <fullName evidence="1">Zinc finger protein Gfi-1</fullName>
    </submittedName>
</protein>
<reference evidence="1 2" key="1">
    <citation type="submission" date="2019-04" db="EMBL/GenBank/DDBJ databases">
        <title>Draft genome of the big-headed turtle Platysternon megacephalum.</title>
        <authorList>
            <person name="Gong S."/>
        </authorList>
    </citation>
    <scope>NUCLEOTIDE SEQUENCE [LARGE SCALE GENOMIC DNA]</scope>
    <source>
        <strain evidence="1">DO16091913</strain>
        <tissue evidence="1">Muscle</tissue>
    </source>
</reference>
<evidence type="ECO:0000313" key="1">
    <source>
        <dbReference type="EMBL" id="TFK06765.1"/>
    </source>
</evidence>